<feature type="domain" description="Choline sulfatase enzyme C-terminal" evidence="5">
    <location>
        <begin position="454"/>
        <end position="502"/>
    </location>
</feature>
<gene>
    <name evidence="6" type="ORF">SAMN05444000_10731</name>
</gene>
<dbReference type="InterPro" id="IPR024607">
    <property type="entry name" value="Sulfatase_CS"/>
</dbReference>
<dbReference type="PANTHER" id="PTHR45953:SF1">
    <property type="entry name" value="IDURONATE 2-SULFATASE"/>
    <property type="match status" value="1"/>
</dbReference>
<dbReference type="STRING" id="1470563.SAMN05444000_10731"/>
<dbReference type="InterPro" id="IPR025863">
    <property type="entry name" value="Choline_sulf_C_dom"/>
</dbReference>
<protein>
    <submittedName>
        <fullName evidence="6">Choline-sulfatase</fullName>
    </submittedName>
</protein>
<dbReference type="InterPro" id="IPR017785">
    <property type="entry name" value="Choline-sulfatase"/>
</dbReference>
<evidence type="ECO:0000256" key="2">
    <source>
        <dbReference type="ARBA" id="ARBA00022723"/>
    </source>
</evidence>
<dbReference type="RefSeq" id="WP_073251329.1">
    <property type="nucleotide sequence ID" value="NZ_FQZQ01000007.1"/>
</dbReference>
<dbReference type="InterPro" id="IPR017850">
    <property type="entry name" value="Alkaline_phosphatase_core_sf"/>
</dbReference>
<accession>A0A1M6I9F4</accession>
<evidence type="ECO:0000259" key="5">
    <source>
        <dbReference type="Pfam" id="PF12411"/>
    </source>
</evidence>
<dbReference type="FunFam" id="3.40.720.10:FF:000032">
    <property type="entry name" value="Choline sulfatase"/>
    <property type="match status" value="1"/>
</dbReference>
<dbReference type="GO" id="GO:0005737">
    <property type="term" value="C:cytoplasm"/>
    <property type="evidence" value="ECO:0007669"/>
    <property type="project" value="TreeGrafter"/>
</dbReference>
<dbReference type="Gene3D" id="3.40.720.10">
    <property type="entry name" value="Alkaline Phosphatase, subunit A"/>
    <property type="match status" value="1"/>
</dbReference>
<dbReference type="PROSITE" id="PS00523">
    <property type="entry name" value="SULFATASE_1"/>
    <property type="match status" value="1"/>
</dbReference>
<feature type="domain" description="Sulfatase N-terminal" evidence="4">
    <location>
        <begin position="6"/>
        <end position="345"/>
    </location>
</feature>
<dbReference type="PROSITE" id="PS00149">
    <property type="entry name" value="SULFATASE_2"/>
    <property type="match status" value="1"/>
</dbReference>
<dbReference type="Pfam" id="PF00884">
    <property type="entry name" value="Sulfatase"/>
    <property type="match status" value="1"/>
</dbReference>
<sequence length="516" mass="57991">MPATRPNILVIQADQLAAQALSLYGGAAKTPNLDRLASEGTVFRNFYCNYPLCGPSRGSMLTGQLASKVGVYDNAAELPASEPTFAHFLRRAGYHTCLSGKMHFVGPDQLHGFEERLTAEIYPADFAWLPDWTTGEKGFEPMRNTIENGGVCAWNMQIAFDEEATQKSVHKLFEYARAPDDPFFLFVSLSHPHHPFLTQPEYWEMYREEEVPEPTVDRLPDANLDPHSQRCRKMIGLDHSDVSADHARQARHAYYGSISYFDAKVGQIIEALEASGLKDDTAIIVTADHGEMLGERGLWAKDCFFEWAMRVPLIVHLPGQSQTPMVEQNTSLMDLLPTFLDIAGADVGQDHCNQDHCDLEGASLLGLVTGAAEDWSDEILAEYTADATTTPIIMIRKGPYKYIASTDDPEMLFDLRVDPNELNNLAEHADSAELLSQFRARQAEVWDLPRLNDKIRRSQKKRDVVRDALKQGRAEPWDFIPKPDYSDTYVRSANSHEVIDRKVRLPAKGYPLPKNH</sequence>
<dbReference type="CDD" id="cd16032">
    <property type="entry name" value="choline-sulfatase"/>
    <property type="match status" value="1"/>
</dbReference>
<dbReference type="SUPFAM" id="SSF53649">
    <property type="entry name" value="Alkaline phosphatase-like"/>
    <property type="match status" value="1"/>
</dbReference>
<dbReference type="Proteomes" id="UP000183982">
    <property type="component" value="Unassembled WGS sequence"/>
</dbReference>
<dbReference type="EMBL" id="FQZQ01000007">
    <property type="protein sequence ID" value="SHJ31003.1"/>
    <property type="molecule type" value="Genomic_DNA"/>
</dbReference>
<keyword evidence="2" id="KW-0479">Metal-binding</keyword>
<reference evidence="7" key="1">
    <citation type="submission" date="2016-11" db="EMBL/GenBank/DDBJ databases">
        <authorList>
            <person name="Varghese N."/>
            <person name="Submissions S."/>
        </authorList>
    </citation>
    <scope>NUCLEOTIDE SEQUENCE [LARGE SCALE GENOMIC DNA]</scope>
    <source>
        <strain evidence="7">DSM 100564</strain>
    </source>
</reference>
<evidence type="ECO:0000313" key="7">
    <source>
        <dbReference type="Proteomes" id="UP000183982"/>
    </source>
</evidence>
<evidence type="ECO:0000313" key="6">
    <source>
        <dbReference type="EMBL" id="SHJ31003.1"/>
    </source>
</evidence>
<dbReference type="InterPro" id="IPR000917">
    <property type="entry name" value="Sulfatase_N"/>
</dbReference>
<name>A0A1M6I9F4_9RHOB</name>
<dbReference type="GO" id="GO:0008484">
    <property type="term" value="F:sulfuric ester hydrolase activity"/>
    <property type="evidence" value="ECO:0007669"/>
    <property type="project" value="TreeGrafter"/>
</dbReference>
<comment type="similarity">
    <text evidence="1">Belongs to the sulfatase family.</text>
</comment>
<dbReference type="GO" id="GO:0046872">
    <property type="term" value="F:metal ion binding"/>
    <property type="evidence" value="ECO:0007669"/>
    <property type="project" value="UniProtKB-KW"/>
</dbReference>
<dbReference type="NCBIfam" id="TIGR03417">
    <property type="entry name" value="chol_sulfatase"/>
    <property type="match status" value="1"/>
</dbReference>
<organism evidence="6 7">
    <name type="scientific">Shimia gijangensis</name>
    <dbReference type="NCBI Taxonomy" id="1470563"/>
    <lineage>
        <taxon>Bacteria</taxon>
        <taxon>Pseudomonadati</taxon>
        <taxon>Pseudomonadota</taxon>
        <taxon>Alphaproteobacteria</taxon>
        <taxon>Rhodobacterales</taxon>
        <taxon>Roseobacteraceae</taxon>
    </lineage>
</organism>
<dbReference type="AlphaFoldDB" id="A0A1M6I9F4"/>
<dbReference type="Pfam" id="PF12411">
    <property type="entry name" value="Choline_sulf_C"/>
    <property type="match status" value="1"/>
</dbReference>
<proteinExistence type="inferred from homology"/>
<keyword evidence="7" id="KW-1185">Reference proteome</keyword>
<evidence type="ECO:0000256" key="1">
    <source>
        <dbReference type="ARBA" id="ARBA00008779"/>
    </source>
</evidence>
<dbReference type="OrthoDB" id="9795675at2"/>
<evidence type="ECO:0000259" key="4">
    <source>
        <dbReference type="Pfam" id="PF00884"/>
    </source>
</evidence>
<keyword evidence="3" id="KW-0378">Hydrolase</keyword>
<dbReference type="PANTHER" id="PTHR45953">
    <property type="entry name" value="IDURONATE 2-SULFATASE"/>
    <property type="match status" value="1"/>
</dbReference>
<evidence type="ECO:0000256" key="3">
    <source>
        <dbReference type="ARBA" id="ARBA00022801"/>
    </source>
</evidence>